<name>A0A418X0U7_9BURK</name>
<dbReference type="AlphaFoldDB" id="A0A418X0U7"/>
<gene>
    <name evidence="3" type="ORF">D3870_09025</name>
</gene>
<feature type="compositionally biased region" description="Basic and acidic residues" evidence="1">
    <location>
        <begin position="167"/>
        <end position="180"/>
    </location>
</feature>
<reference evidence="3 4" key="1">
    <citation type="submission" date="2018-09" db="EMBL/GenBank/DDBJ databases">
        <authorList>
            <person name="Zhu H."/>
        </authorList>
    </citation>
    <scope>NUCLEOTIDE SEQUENCE [LARGE SCALE GENOMIC DNA]</scope>
    <source>
        <strain evidence="3 4">K2R10-39</strain>
    </source>
</reference>
<dbReference type="EMBL" id="QYUN01000002">
    <property type="protein sequence ID" value="RJG06127.1"/>
    <property type="molecule type" value="Genomic_DNA"/>
</dbReference>
<evidence type="ECO:0000256" key="1">
    <source>
        <dbReference type="SAM" id="MobiDB-lite"/>
    </source>
</evidence>
<proteinExistence type="predicted"/>
<feature type="transmembrane region" description="Helical" evidence="2">
    <location>
        <begin position="45"/>
        <end position="64"/>
    </location>
</feature>
<feature type="compositionally biased region" description="Low complexity" evidence="1">
    <location>
        <begin position="201"/>
        <end position="210"/>
    </location>
</feature>
<sequence length="322" mass="33688">MEKRVGYAGRQPSLYAEGAGHASRDVVSILDALEPARIKGKKHKWLVGAAMLLLLAMSVAYLLITSPALRERASLVALQDSVFNRKEVVTVSSPSEPAPTAAAPVPEEPSVATIITEAASSDALQAQAVVPVDESVMQGAQMKSSGELDAKPAMEVSQAAASGSRTTPKEKGKTRGEGKSQAKQNGVARKNENKPAEKSAQRAAAASAAKVPTSKDRDVELIAALLAYSPRPGEVGKTANQKSAAAQPGAHADVDPATVKREKRGEPNSDVMVRASGESVEAQVKRCRAMGFFEGELCRMRVCSGIWGTDPACPSSSQTSSN</sequence>
<evidence type="ECO:0000256" key="2">
    <source>
        <dbReference type="SAM" id="Phobius"/>
    </source>
</evidence>
<organism evidence="3 4">
    <name type="scientific">Noviherbaspirillum cavernae</name>
    <dbReference type="NCBI Taxonomy" id="2320862"/>
    <lineage>
        <taxon>Bacteria</taxon>
        <taxon>Pseudomonadati</taxon>
        <taxon>Pseudomonadota</taxon>
        <taxon>Betaproteobacteria</taxon>
        <taxon>Burkholderiales</taxon>
        <taxon>Oxalobacteraceae</taxon>
        <taxon>Noviherbaspirillum</taxon>
    </lineage>
</organism>
<keyword evidence="2" id="KW-0472">Membrane</keyword>
<keyword evidence="2" id="KW-1133">Transmembrane helix</keyword>
<feature type="compositionally biased region" description="Basic and acidic residues" evidence="1">
    <location>
        <begin position="252"/>
        <end position="267"/>
    </location>
</feature>
<feature type="region of interest" description="Disordered" evidence="1">
    <location>
        <begin position="232"/>
        <end position="269"/>
    </location>
</feature>
<dbReference type="OrthoDB" id="8724867at2"/>
<accession>A0A418X0U7</accession>
<dbReference type="Proteomes" id="UP000285190">
    <property type="component" value="Unassembled WGS sequence"/>
</dbReference>
<feature type="compositionally biased region" description="Basic and acidic residues" evidence="1">
    <location>
        <begin position="189"/>
        <end position="200"/>
    </location>
</feature>
<comment type="caution">
    <text evidence="3">The sequence shown here is derived from an EMBL/GenBank/DDBJ whole genome shotgun (WGS) entry which is preliminary data.</text>
</comment>
<keyword evidence="2" id="KW-0812">Transmembrane</keyword>
<keyword evidence="4" id="KW-1185">Reference proteome</keyword>
<evidence type="ECO:0000313" key="3">
    <source>
        <dbReference type="EMBL" id="RJG06127.1"/>
    </source>
</evidence>
<dbReference type="RefSeq" id="WP_119738421.1">
    <property type="nucleotide sequence ID" value="NZ_QYUN01000002.1"/>
</dbReference>
<feature type="region of interest" description="Disordered" evidence="1">
    <location>
        <begin position="140"/>
        <end position="214"/>
    </location>
</feature>
<protein>
    <submittedName>
        <fullName evidence="3">Uncharacterized protein</fullName>
    </submittedName>
</protein>
<evidence type="ECO:0000313" key="4">
    <source>
        <dbReference type="Proteomes" id="UP000285190"/>
    </source>
</evidence>